<accession>A0ACB9AZQ7</accession>
<dbReference type="EMBL" id="CM042053">
    <property type="protein sequence ID" value="KAI3715125.1"/>
    <property type="molecule type" value="Genomic_DNA"/>
</dbReference>
<protein>
    <submittedName>
        <fullName evidence="1">Uncharacterized protein</fullName>
    </submittedName>
</protein>
<comment type="caution">
    <text evidence="1">The sequence shown here is derived from an EMBL/GenBank/DDBJ whole genome shotgun (WGS) entry which is preliminary data.</text>
</comment>
<gene>
    <name evidence="1" type="ORF">L6452_22094</name>
</gene>
<name>A0ACB9AZQ7_ARCLA</name>
<evidence type="ECO:0000313" key="1">
    <source>
        <dbReference type="EMBL" id="KAI3715125.1"/>
    </source>
</evidence>
<reference evidence="2" key="1">
    <citation type="journal article" date="2022" name="Mol. Ecol. Resour.">
        <title>The genomes of chicory, endive, great burdock and yacon provide insights into Asteraceae palaeo-polyploidization history and plant inulin production.</title>
        <authorList>
            <person name="Fan W."/>
            <person name="Wang S."/>
            <person name="Wang H."/>
            <person name="Wang A."/>
            <person name="Jiang F."/>
            <person name="Liu H."/>
            <person name="Zhao H."/>
            <person name="Xu D."/>
            <person name="Zhang Y."/>
        </authorList>
    </citation>
    <scope>NUCLEOTIDE SEQUENCE [LARGE SCALE GENOMIC DNA]</scope>
    <source>
        <strain evidence="2">cv. Niubang</strain>
    </source>
</reference>
<dbReference type="Proteomes" id="UP001055879">
    <property type="component" value="Linkage Group LG07"/>
</dbReference>
<proteinExistence type="predicted"/>
<keyword evidence="2" id="KW-1185">Reference proteome</keyword>
<evidence type="ECO:0000313" key="2">
    <source>
        <dbReference type="Proteomes" id="UP001055879"/>
    </source>
</evidence>
<organism evidence="1 2">
    <name type="scientific">Arctium lappa</name>
    <name type="common">Greater burdock</name>
    <name type="synonym">Lappa major</name>
    <dbReference type="NCBI Taxonomy" id="4217"/>
    <lineage>
        <taxon>Eukaryota</taxon>
        <taxon>Viridiplantae</taxon>
        <taxon>Streptophyta</taxon>
        <taxon>Embryophyta</taxon>
        <taxon>Tracheophyta</taxon>
        <taxon>Spermatophyta</taxon>
        <taxon>Magnoliopsida</taxon>
        <taxon>eudicotyledons</taxon>
        <taxon>Gunneridae</taxon>
        <taxon>Pentapetalae</taxon>
        <taxon>asterids</taxon>
        <taxon>campanulids</taxon>
        <taxon>Asterales</taxon>
        <taxon>Asteraceae</taxon>
        <taxon>Carduoideae</taxon>
        <taxon>Cardueae</taxon>
        <taxon>Arctiinae</taxon>
        <taxon>Arctium</taxon>
    </lineage>
</organism>
<sequence>MLDSVKSLDCNDEPTGERGTESPSVIIDGTTAQNLNKEGNSGNVTEENEWDRLLRVRLEKYQSEKETTLGRGKRVRKVVSYREAYAPQPIETLNQNGAHEEPKPKP</sequence>
<reference evidence="1 2" key="2">
    <citation type="journal article" date="2022" name="Mol. Ecol. Resour.">
        <title>The genomes of chicory, endive, great burdock and yacon provide insights into Asteraceae paleo-polyploidization history and plant inulin production.</title>
        <authorList>
            <person name="Fan W."/>
            <person name="Wang S."/>
            <person name="Wang H."/>
            <person name="Wang A."/>
            <person name="Jiang F."/>
            <person name="Liu H."/>
            <person name="Zhao H."/>
            <person name="Xu D."/>
            <person name="Zhang Y."/>
        </authorList>
    </citation>
    <scope>NUCLEOTIDE SEQUENCE [LARGE SCALE GENOMIC DNA]</scope>
    <source>
        <strain evidence="2">cv. Niubang</strain>
    </source>
</reference>